<dbReference type="GO" id="GO:0035438">
    <property type="term" value="F:cyclic-di-GMP binding"/>
    <property type="evidence" value="ECO:0007669"/>
    <property type="project" value="InterPro"/>
</dbReference>
<protein>
    <recommendedName>
        <fullName evidence="1">PilZ domain-containing protein</fullName>
    </recommendedName>
</protein>
<dbReference type="InterPro" id="IPR009875">
    <property type="entry name" value="PilZ_domain"/>
</dbReference>
<reference evidence="2 3" key="1">
    <citation type="submission" date="2015-04" db="EMBL/GenBank/DDBJ databases">
        <title>Whole genome shotgun sequence of Sphingomonas changbaiensis NBRC 104936.</title>
        <authorList>
            <person name="Katano-Makiyama Y."/>
            <person name="Hosoyama A."/>
            <person name="Hashimoto M."/>
            <person name="Noguchi M."/>
            <person name="Tsuchikane K."/>
            <person name="Ohji S."/>
            <person name="Yamazoe A."/>
            <person name="Ichikawa N."/>
            <person name="Kimura A."/>
            <person name="Fujita N."/>
        </authorList>
    </citation>
    <scope>NUCLEOTIDE SEQUENCE [LARGE SCALE GENOMIC DNA]</scope>
    <source>
        <strain evidence="2 3">NBRC 104936</strain>
    </source>
</reference>
<accession>A0A0E9MMT9</accession>
<proteinExistence type="predicted"/>
<dbReference type="Pfam" id="PF07238">
    <property type="entry name" value="PilZ"/>
    <property type="match status" value="1"/>
</dbReference>
<dbReference type="Proteomes" id="UP000033202">
    <property type="component" value="Unassembled WGS sequence"/>
</dbReference>
<feature type="domain" description="PilZ" evidence="1">
    <location>
        <begin position="9"/>
        <end position="98"/>
    </location>
</feature>
<dbReference type="AlphaFoldDB" id="A0A0E9MMT9"/>
<evidence type="ECO:0000313" key="2">
    <source>
        <dbReference type="EMBL" id="GAO38833.1"/>
    </source>
</evidence>
<dbReference type="EMBL" id="BBWU01000021">
    <property type="protein sequence ID" value="GAO38833.1"/>
    <property type="molecule type" value="Genomic_DNA"/>
</dbReference>
<organism evidence="2 3">
    <name type="scientific">Sphingomonas changbaiensis NBRC 104936</name>
    <dbReference type="NCBI Taxonomy" id="1219043"/>
    <lineage>
        <taxon>Bacteria</taxon>
        <taxon>Pseudomonadati</taxon>
        <taxon>Pseudomonadota</taxon>
        <taxon>Alphaproteobacteria</taxon>
        <taxon>Sphingomonadales</taxon>
        <taxon>Sphingomonadaceae</taxon>
        <taxon>Sphingomonas</taxon>
    </lineage>
</organism>
<dbReference type="SUPFAM" id="SSF141371">
    <property type="entry name" value="PilZ domain-like"/>
    <property type="match status" value="1"/>
</dbReference>
<gene>
    <name evidence="2" type="ORF">SCH01S_21_00200</name>
</gene>
<dbReference type="STRING" id="1219043.SCH01S_21_00200"/>
<evidence type="ECO:0000259" key="1">
    <source>
        <dbReference type="Pfam" id="PF07238"/>
    </source>
</evidence>
<name>A0A0E9MMT9_9SPHN</name>
<comment type="caution">
    <text evidence="2">The sequence shown here is derived from an EMBL/GenBank/DDBJ whole genome shotgun (WGS) entry which is preliminary data.</text>
</comment>
<dbReference type="RefSeq" id="WP_046347679.1">
    <property type="nucleotide sequence ID" value="NZ_BBWU01000021.1"/>
</dbReference>
<evidence type="ECO:0000313" key="3">
    <source>
        <dbReference type="Proteomes" id="UP000033202"/>
    </source>
</evidence>
<sequence length="105" mass="11618">MFAARVQPERRQSERDEVFYRTRASAVGLGSFSAQVVNISANGFMARTEAEVAIGQTLSIRLPVIGEVKAEVRWSLGGRIGCQFVRMIDLASYLELLGTLLKEAR</sequence>
<keyword evidence="3" id="KW-1185">Reference proteome</keyword>
<dbReference type="OrthoDB" id="9806898at2"/>
<dbReference type="Gene3D" id="2.40.10.220">
    <property type="entry name" value="predicted glycosyltransferase like domains"/>
    <property type="match status" value="1"/>
</dbReference>